<dbReference type="PANTHER" id="PTHR14136:SF17">
    <property type="entry name" value="BTB_POZ DOMAIN-CONTAINING PROTEIN KCTD9"/>
    <property type="match status" value="1"/>
</dbReference>
<dbReference type="InterPro" id="IPR051082">
    <property type="entry name" value="Pentapeptide-BTB/POZ_domain"/>
</dbReference>
<dbReference type="InterPro" id="IPR001646">
    <property type="entry name" value="5peptide_repeat"/>
</dbReference>
<dbReference type="Proteomes" id="UP000584642">
    <property type="component" value="Unassembled WGS sequence"/>
</dbReference>
<evidence type="ECO:0000313" key="2">
    <source>
        <dbReference type="Proteomes" id="UP000584642"/>
    </source>
</evidence>
<evidence type="ECO:0008006" key="3">
    <source>
        <dbReference type="Google" id="ProtNLM"/>
    </source>
</evidence>
<gene>
    <name evidence="1" type="ORF">HND93_10805</name>
</gene>
<evidence type="ECO:0000313" key="1">
    <source>
        <dbReference type="EMBL" id="NYZ20202.1"/>
    </source>
</evidence>
<dbReference type="Gene3D" id="2.160.20.80">
    <property type="entry name" value="E3 ubiquitin-protein ligase SopA"/>
    <property type="match status" value="2"/>
</dbReference>
<dbReference type="SUPFAM" id="SSF141571">
    <property type="entry name" value="Pentapeptide repeat-like"/>
    <property type="match status" value="1"/>
</dbReference>
<dbReference type="InterPro" id="IPR027417">
    <property type="entry name" value="P-loop_NTPase"/>
</dbReference>
<accession>A0ABX2T7Z2</accession>
<dbReference type="Pfam" id="PF00805">
    <property type="entry name" value="Pentapeptide"/>
    <property type="match status" value="3"/>
</dbReference>
<dbReference type="EMBL" id="JABFDB010000006">
    <property type="protein sequence ID" value="NYZ20202.1"/>
    <property type="molecule type" value="Genomic_DNA"/>
</dbReference>
<organism evidence="1 2">
    <name type="scientific">Azospirillum oleiclasticum</name>
    <dbReference type="NCBI Taxonomy" id="2735135"/>
    <lineage>
        <taxon>Bacteria</taxon>
        <taxon>Pseudomonadati</taxon>
        <taxon>Pseudomonadota</taxon>
        <taxon>Alphaproteobacteria</taxon>
        <taxon>Rhodospirillales</taxon>
        <taxon>Azospirillaceae</taxon>
        <taxon>Azospirillum</taxon>
    </lineage>
</organism>
<dbReference type="Gene3D" id="3.40.50.300">
    <property type="entry name" value="P-loop containing nucleotide triphosphate hydrolases"/>
    <property type="match status" value="1"/>
</dbReference>
<name>A0ABX2T7Z2_9PROT</name>
<dbReference type="CDD" id="cd01983">
    <property type="entry name" value="SIMIBI"/>
    <property type="match status" value="1"/>
</dbReference>
<reference evidence="1 2" key="1">
    <citation type="submission" date="2020-05" db="EMBL/GenBank/DDBJ databases">
        <title>Azospirillum oleiclasticum sp. nov, a nitrogen-fixing and heavy crude oil-emulsifying bacterium isolated from the crude oil of Yumen Oilfield.</title>
        <authorList>
            <person name="Wu D."/>
            <person name="Cai M."/>
            <person name="Zhang X."/>
        </authorList>
    </citation>
    <scope>NUCLEOTIDE SEQUENCE [LARGE SCALE GENOMIC DNA]</scope>
    <source>
        <strain evidence="1 2">ROY-1-1-2</strain>
    </source>
</reference>
<comment type="caution">
    <text evidence="1">The sequence shown here is derived from an EMBL/GenBank/DDBJ whole genome shotgun (WGS) entry which is preliminary data.</text>
</comment>
<sequence>MVAVDRGSLARSLAKAVVDLCDLKVASAIKGVIDATGAFKHDKPGEPTAEEGARLLLQRAAYAAAVRVIQAQARKAPVLAAEADPREIEAALTGVATAAELELTAAAFADPESWPAFTALLDLFDRLTKAGGVDEQTRPLLRRAFADALPLALAGEWTDRERAGDYRALKAELERRTPFDDAAQRALDWRTYRDRLIRAVDAPLRTLAPELIRCSLTDLYVPLRAMVGDPDGPEARGRRGGDGAKRRILWLDEALYGWATRPNPAPTDAFRVLSGEPGAGKSSACAMLAARLAGEGRRVLLVPLARLSIVGDSRIELTRHLTAELGHDALEHARRHDGEPLVLILDGLDELAKAGQGATALLGGFVGQLSGEIGTINRDGVRIRLLLAGRPGAATATDAIVRGDARLHVLRYTIPRDDYSRFDDKSLAGLDQRKDWWRHFDPVNGMPVSLERNDPHIDSLTEQPLLNWLLAQILSLESPKKATTLGGVHDLYSRLFGHVLRRAHRRTDGDGSSEAIDAAGRDRLERMLEEVAVAAWHAGGDRAVPLPAVEKRLQEAGLGGELERVSKDRDHALTALLDSFFCRAHQGTDHRVVEFTHKSFGQFLIARRIVREVEGIHRRLEGGGDADDALGCLSRWLKLCGPTSMDHAVFDFLRQEVFAAWNAERDVAAWRLTLAPLFTTCMTEGMPLPASETRARAVERQTRNAEVSLLAILSAITAATPADLPRVTLPRAGLSATLHRLLGTAPEFSVPRRSLNALDLTGVNLRSANLAGANLKDANLKDANLTGADLTRADLMGVWLTGADLTRADLIGTNLTSATLWGANLTGADLTRTDLTHANLMGANLTQAKLIGANLAGANLIHANLMGAKLMGADMMDANPMGADMMNADLTRANLKNANLTHTNLIGVNLTGANLAHANLVGADLTRANLAGANLVGAIGKFPRSQP</sequence>
<proteinExistence type="predicted"/>
<dbReference type="SUPFAM" id="SSF52540">
    <property type="entry name" value="P-loop containing nucleoside triphosphate hydrolases"/>
    <property type="match status" value="1"/>
</dbReference>
<dbReference type="RefSeq" id="WP_180281969.1">
    <property type="nucleotide sequence ID" value="NZ_JABFDB010000006.1"/>
</dbReference>
<keyword evidence="2" id="KW-1185">Reference proteome</keyword>
<protein>
    <recommendedName>
        <fullName evidence="3">AAA+ ATPase domain-containing protein</fullName>
    </recommendedName>
</protein>
<dbReference type="PANTHER" id="PTHR14136">
    <property type="entry name" value="BTB_POZ DOMAIN-CONTAINING PROTEIN KCTD9"/>
    <property type="match status" value="1"/>
</dbReference>